<evidence type="ECO:0000313" key="9">
    <source>
        <dbReference type="Proteomes" id="UP000826661"/>
    </source>
</evidence>
<proteinExistence type="inferred from homology"/>
<dbReference type="Pfam" id="PF02826">
    <property type="entry name" value="2-Hacid_dh_C"/>
    <property type="match status" value="1"/>
</dbReference>
<dbReference type="PANTHER" id="PTHR42789">
    <property type="entry name" value="D-ISOMER SPECIFIC 2-HYDROXYACID DEHYDROGENASE FAMILY PROTEIN (AFU_ORTHOLOGUE AFUA_6G10090)"/>
    <property type="match status" value="1"/>
</dbReference>
<keyword evidence="2" id="KW-0028">Amino-acid biosynthesis</keyword>
<evidence type="ECO:0000259" key="6">
    <source>
        <dbReference type="Pfam" id="PF00389"/>
    </source>
</evidence>
<dbReference type="NCBIfam" id="NF008759">
    <property type="entry name" value="PRK11790.1"/>
    <property type="match status" value="1"/>
</dbReference>
<dbReference type="SUPFAM" id="SSF51735">
    <property type="entry name" value="NAD(P)-binding Rossmann-fold domains"/>
    <property type="match status" value="1"/>
</dbReference>
<dbReference type="Pfam" id="PF00389">
    <property type="entry name" value="2-Hacid_dh"/>
    <property type="match status" value="1"/>
</dbReference>
<keyword evidence="9" id="KW-1185">Reference proteome</keyword>
<dbReference type="GO" id="GO:0004617">
    <property type="term" value="F:phosphoglycerate dehydrogenase activity"/>
    <property type="evidence" value="ECO:0007669"/>
    <property type="project" value="UniProtKB-ARBA"/>
</dbReference>
<dbReference type="PROSITE" id="PS00670">
    <property type="entry name" value="D_2_HYDROXYACID_DH_2"/>
    <property type="match status" value="1"/>
</dbReference>
<evidence type="ECO:0000313" key="8">
    <source>
        <dbReference type="EMBL" id="QYT05970.1"/>
    </source>
</evidence>
<evidence type="ECO:0000256" key="1">
    <source>
        <dbReference type="ARBA" id="ARBA00005854"/>
    </source>
</evidence>
<sequence>MSSARDITPSAPIPQRTVVSSWGQNLSTSPVATFQSPPASLGGMLPRKSVPKILKPFNTQDIKILLLENVNQTGRDILTGQGYQVEALKTSLPEDQLIEKIREVHVIGIRSKTKLSEKVLSEAKNLLVIGCFCIGTNQVDLTYAARRGIAVFNSPFANSRSVAELVIAEIITLARQLGDRSIEMHRGTWNKVSAKCWEIRGKTLGIVGYGHIGSQLSVLAEAMGMNVIYYDVVTLMALGTARQVPSLENLLEEADFVTLHVPDLPETRNMISTAQLDRMKLGSYLINASRGTVVDIPALVKAMRSGHIAGAALDVYPNEPAGNGDYFTNNLNQWAEELRSLSNLILTPHIGGSTEEAQRAIGVEG</sequence>
<evidence type="ECO:0000256" key="4">
    <source>
        <dbReference type="ARBA" id="ARBA00023027"/>
    </source>
</evidence>
<dbReference type="SUPFAM" id="SSF52283">
    <property type="entry name" value="Formate/glycerate dehydrogenase catalytic domain-like"/>
    <property type="match status" value="1"/>
</dbReference>
<gene>
    <name evidence="8" type="ORF">H0G86_012837</name>
</gene>
<dbReference type="InterPro" id="IPR006139">
    <property type="entry name" value="D-isomer_2_OHA_DH_cat_dom"/>
</dbReference>
<dbReference type="InterPro" id="IPR006140">
    <property type="entry name" value="D-isomer_DH_NAD-bd"/>
</dbReference>
<dbReference type="GO" id="GO:0006564">
    <property type="term" value="P:L-serine biosynthetic process"/>
    <property type="evidence" value="ECO:0007669"/>
    <property type="project" value="UniProtKB-ARBA"/>
</dbReference>
<organism evidence="8 9">
    <name type="scientific">Trichoderma simmonsii</name>
    <dbReference type="NCBI Taxonomy" id="1491479"/>
    <lineage>
        <taxon>Eukaryota</taxon>
        <taxon>Fungi</taxon>
        <taxon>Dikarya</taxon>
        <taxon>Ascomycota</taxon>
        <taxon>Pezizomycotina</taxon>
        <taxon>Sordariomycetes</taxon>
        <taxon>Hypocreomycetidae</taxon>
        <taxon>Hypocreales</taxon>
        <taxon>Hypocreaceae</taxon>
        <taxon>Trichoderma</taxon>
    </lineage>
</organism>
<dbReference type="EMBL" id="CP075870">
    <property type="protein sequence ID" value="QYT05970.1"/>
    <property type="molecule type" value="Genomic_DNA"/>
</dbReference>
<feature type="domain" description="D-isomer specific 2-hydroxyacid dehydrogenase NAD-binding" evidence="7">
    <location>
        <begin position="168"/>
        <end position="351"/>
    </location>
</feature>
<dbReference type="FunFam" id="3.40.50.720:FF:000041">
    <property type="entry name" value="D-3-phosphoglycerate dehydrogenase"/>
    <property type="match status" value="1"/>
</dbReference>
<dbReference type="InterPro" id="IPR029753">
    <property type="entry name" value="D-isomer_DH_CS"/>
</dbReference>
<accession>A0A8G0LS53</accession>
<dbReference type="GO" id="GO:0047545">
    <property type="term" value="F:(S)-2-hydroxyglutarate dehydrogenase activity"/>
    <property type="evidence" value="ECO:0007669"/>
    <property type="project" value="UniProtKB-ARBA"/>
</dbReference>
<dbReference type="PROSITE" id="PS00065">
    <property type="entry name" value="D_2_HYDROXYACID_DH_1"/>
    <property type="match status" value="1"/>
</dbReference>
<dbReference type="CDD" id="cd12176">
    <property type="entry name" value="PGDH_3"/>
    <property type="match status" value="1"/>
</dbReference>
<keyword evidence="3 5" id="KW-0560">Oxidoreductase</keyword>
<dbReference type="GO" id="GO:0051287">
    <property type="term" value="F:NAD binding"/>
    <property type="evidence" value="ECO:0007669"/>
    <property type="project" value="InterPro"/>
</dbReference>
<dbReference type="AlphaFoldDB" id="A0A8G0LS53"/>
<keyword evidence="4" id="KW-0520">NAD</keyword>
<evidence type="ECO:0000256" key="3">
    <source>
        <dbReference type="ARBA" id="ARBA00023002"/>
    </source>
</evidence>
<dbReference type="InterPro" id="IPR036291">
    <property type="entry name" value="NAD(P)-bd_dom_sf"/>
</dbReference>
<dbReference type="InterPro" id="IPR050857">
    <property type="entry name" value="D-2-hydroxyacid_DH"/>
</dbReference>
<dbReference type="Proteomes" id="UP000826661">
    <property type="component" value="Chromosome VII"/>
</dbReference>
<feature type="domain" description="D-isomer specific 2-hydroxyacid dehydrogenase catalytic" evidence="6">
    <location>
        <begin position="64"/>
        <end position="362"/>
    </location>
</feature>
<name>A0A8G0LS53_9HYPO</name>
<dbReference type="InterPro" id="IPR029752">
    <property type="entry name" value="D-isomer_DH_CS1"/>
</dbReference>
<protein>
    <submittedName>
        <fullName evidence="8">Phosphoglycerate dehydrogenase</fullName>
    </submittedName>
</protein>
<evidence type="ECO:0000256" key="5">
    <source>
        <dbReference type="RuleBase" id="RU003719"/>
    </source>
</evidence>
<dbReference type="PANTHER" id="PTHR42789:SF1">
    <property type="entry name" value="D-ISOMER SPECIFIC 2-HYDROXYACID DEHYDROGENASE FAMILY PROTEIN (AFU_ORTHOLOGUE AFUA_6G10090)"/>
    <property type="match status" value="1"/>
</dbReference>
<dbReference type="PROSITE" id="PS00671">
    <property type="entry name" value="D_2_HYDROXYACID_DH_3"/>
    <property type="match status" value="1"/>
</dbReference>
<reference evidence="8 9" key="1">
    <citation type="journal article" date="2021" name="BMC Genomics">
        <title>Telomere-to-telomere genome assembly of asparaginase-producing Trichoderma simmonsii.</title>
        <authorList>
            <person name="Chung D."/>
            <person name="Kwon Y.M."/>
            <person name="Yang Y."/>
        </authorList>
    </citation>
    <scope>NUCLEOTIDE SEQUENCE [LARGE SCALE GENOMIC DNA]</scope>
    <source>
        <strain evidence="8 9">GH-Sj1</strain>
    </source>
</reference>
<comment type="similarity">
    <text evidence="1 5">Belongs to the D-isomer specific 2-hydroxyacid dehydrogenase family.</text>
</comment>
<dbReference type="Gene3D" id="3.40.50.720">
    <property type="entry name" value="NAD(P)-binding Rossmann-like Domain"/>
    <property type="match status" value="2"/>
</dbReference>
<evidence type="ECO:0000259" key="7">
    <source>
        <dbReference type="Pfam" id="PF02826"/>
    </source>
</evidence>
<evidence type="ECO:0000256" key="2">
    <source>
        <dbReference type="ARBA" id="ARBA00022605"/>
    </source>
</evidence>